<protein>
    <submittedName>
        <fullName evidence="1">Uncharacterized protein</fullName>
    </submittedName>
</protein>
<dbReference type="OrthoDB" id="9872894at2"/>
<dbReference type="RefSeq" id="WP_139294728.1">
    <property type="nucleotide sequence ID" value="NZ_FRCJ01000002.1"/>
</dbReference>
<gene>
    <name evidence="1" type="ORF">SAMN04488494_1341</name>
</gene>
<proteinExistence type="predicted"/>
<sequence length="103" mass="11756">MKKMTKIEKMVRMFSGTKEIEEQFANDVHAWGDEFTAVADKLDIRNPWDQAVLVAILTNMLACVTVNAKFDGVNLEKAVHDNYYDALKEYKKQAAREMAKGNI</sequence>
<dbReference type="EMBL" id="FRCJ01000002">
    <property type="protein sequence ID" value="SHM10800.1"/>
    <property type="molecule type" value="Genomic_DNA"/>
</dbReference>
<dbReference type="Proteomes" id="UP000184280">
    <property type="component" value="Unassembled WGS sequence"/>
</dbReference>
<reference evidence="1 2" key="1">
    <citation type="submission" date="2016-11" db="EMBL/GenBank/DDBJ databases">
        <authorList>
            <person name="Jaros S."/>
            <person name="Januszkiewicz K."/>
            <person name="Wedrychowicz H."/>
        </authorList>
    </citation>
    <scope>NUCLEOTIDE SEQUENCE [LARGE SCALE GENOMIC DNA]</scope>
    <source>
        <strain evidence="1 2">BPI-34</strain>
    </source>
</reference>
<name>A0A1M7G3G2_XYLRU</name>
<evidence type="ECO:0000313" key="2">
    <source>
        <dbReference type="Proteomes" id="UP000184280"/>
    </source>
</evidence>
<evidence type="ECO:0000313" key="1">
    <source>
        <dbReference type="EMBL" id="SHM10800.1"/>
    </source>
</evidence>
<dbReference type="AlphaFoldDB" id="A0A1M7G3G2"/>
<organism evidence="1 2">
    <name type="scientific">Xylanibacter ruminicola</name>
    <name type="common">Prevotella ruminicola</name>
    <dbReference type="NCBI Taxonomy" id="839"/>
    <lineage>
        <taxon>Bacteria</taxon>
        <taxon>Pseudomonadati</taxon>
        <taxon>Bacteroidota</taxon>
        <taxon>Bacteroidia</taxon>
        <taxon>Bacteroidales</taxon>
        <taxon>Prevotellaceae</taxon>
        <taxon>Xylanibacter</taxon>
    </lineage>
</organism>
<accession>A0A1M7G3G2</accession>